<dbReference type="GO" id="GO:0016020">
    <property type="term" value="C:membrane"/>
    <property type="evidence" value="ECO:0007669"/>
    <property type="project" value="UniProtKB-SubCell"/>
</dbReference>
<dbReference type="PANTHER" id="PTHR22888">
    <property type="entry name" value="CYTOCHROME C OXIDASE, SUBUNIT II"/>
    <property type="match status" value="1"/>
</dbReference>
<evidence type="ECO:0000256" key="14">
    <source>
        <dbReference type="ARBA" id="ARBA00023136"/>
    </source>
</evidence>
<comment type="similarity">
    <text evidence="2">Belongs to the cytochrome c oxidase subunit 2 family.</text>
</comment>
<feature type="transmembrane region" description="Helical" evidence="19">
    <location>
        <begin position="129"/>
        <end position="153"/>
    </location>
</feature>
<keyword evidence="6" id="KW-0679">Respiratory chain</keyword>
<evidence type="ECO:0000256" key="17">
    <source>
        <dbReference type="ARBA" id="ARBA00047816"/>
    </source>
</evidence>
<dbReference type="Pfam" id="PF00116">
    <property type="entry name" value="COX2"/>
    <property type="match status" value="1"/>
</dbReference>
<evidence type="ECO:0000256" key="1">
    <source>
        <dbReference type="ARBA" id="ARBA00004141"/>
    </source>
</evidence>
<dbReference type="InterPro" id="IPR002429">
    <property type="entry name" value="CcO_II-like_C"/>
</dbReference>
<keyword evidence="7 19" id="KW-0812">Transmembrane</keyword>
<evidence type="ECO:0000313" key="22">
    <source>
        <dbReference type="EMBL" id="SEN03180.1"/>
    </source>
</evidence>
<evidence type="ECO:0000256" key="13">
    <source>
        <dbReference type="ARBA" id="ARBA00023008"/>
    </source>
</evidence>
<accession>A0A1H8D7B6</accession>
<dbReference type="Proteomes" id="UP000183898">
    <property type="component" value="Unassembled WGS sequence"/>
</dbReference>
<evidence type="ECO:0000256" key="10">
    <source>
        <dbReference type="ARBA" id="ARBA00022982"/>
    </source>
</evidence>
<evidence type="ECO:0000256" key="7">
    <source>
        <dbReference type="ARBA" id="ARBA00022692"/>
    </source>
</evidence>
<keyword evidence="8 18" id="KW-0479">Metal-binding</keyword>
<sequence length="421" mass="45915">MSSVESLKTLRYRRSLNAGKCILTARQPRLTGRGPRYSLAVRSAFGHSVAVGIVLIAASLRTLELVKPMKASKSGFNSRSAIKNLRFRITLLALSMVAARPSEAADTLSTPLNYFLHSYGPAATPVMHLGWLMTALLSAITLIVILLLVIAIVRKRSSADSGMIGAESGGLKWVYIGTGISTFILAGLTVYFLTVLNAVAKPTETPALTLTVTGYDWWWNIEYEHADPGKRFVTANEIHIPVGRPVLLKLKSADVIHAFWVPVLAGKTQMIPGLVNQKWIQADVPGIYAGQCAQFCGAAHAHMNLEVIAESDRDFEKWQEAQRRAAFPVSEHNEHGYKLFMDRCGGCHAVRGTEAEGLHGPDLTHLNSRGRIAAGLLTNTPDHLMEWITRAQYFKPGARMPSIALSDSEASALASYLSTLD</sequence>
<evidence type="ECO:0000256" key="19">
    <source>
        <dbReference type="SAM" id="Phobius"/>
    </source>
</evidence>
<keyword evidence="12 18" id="KW-0408">Iron</keyword>
<evidence type="ECO:0000256" key="12">
    <source>
        <dbReference type="ARBA" id="ARBA00023004"/>
    </source>
</evidence>
<evidence type="ECO:0000256" key="11">
    <source>
        <dbReference type="ARBA" id="ARBA00022989"/>
    </source>
</evidence>
<reference evidence="22 23" key="1">
    <citation type="submission" date="2016-10" db="EMBL/GenBank/DDBJ databases">
        <authorList>
            <person name="de Groot N.N."/>
        </authorList>
    </citation>
    <scope>NUCLEOTIDE SEQUENCE [LARGE SCALE GENOMIC DNA]</scope>
    <source>
        <strain evidence="22 23">Nl18</strain>
    </source>
</reference>
<dbReference type="EMBL" id="FOCT01000002">
    <property type="protein sequence ID" value="SEN03180.1"/>
    <property type="molecule type" value="Genomic_DNA"/>
</dbReference>
<dbReference type="GO" id="GO:0042773">
    <property type="term" value="P:ATP synthesis coupled electron transport"/>
    <property type="evidence" value="ECO:0007669"/>
    <property type="project" value="TreeGrafter"/>
</dbReference>
<evidence type="ECO:0000313" key="23">
    <source>
        <dbReference type="Proteomes" id="UP000183898"/>
    </source>
</evidence>
<comment type="function">
    <text evidence="15">Subunits I and II form the functional core of the enzyme complex. Electrons originating in cytochrome c are transferred via heme a and Cu(A) to the binuclear center formed by heme a3 and Cu(B).</text>
</comment>
<dbReference type="InterPro" id="IPR034236">
    <property type="entry name" value="CuRO_CcO_Caa3_II"/>
</dbReference>
<keyword evidence="14 19" id="KW-0472">Membrane</keyword>
<keyword evidence="9" id="KW-1278">Translocase</keyword>
<keyword evidence="5 18" id="KW-0349">Heme</keyword>
<dbReference type="NCBIfam" id="TIGR02866">
    <property type="entry name" value="CoxB"/>
    <property type="match status" value="1"/>
</dbReference>
<feature type="transmembrane region" description="Helical" evidence="19">
    <location>
        <begin position="173"/>
        <end position="193"/>
    </location>
</feature>
<dbReference type="InterPro" id="IPR009056">
    <property type="entry name" value="Cyt_c-like_dom"/>
</dbReference>
<evidence type="ECO:0000256" key="4">
    <source>
        <dbReference type="ARBA" id="ARBA00022448"/>
    </source>
</evidence>
<evidence type="ECO:0000256" key="15">
    <source>
        <dbReference type="ARBA" id="ARBA00024688"/>
    </source>
</evidence>
<dbReference type="InterPro" id="IPR014222">
    <property type="entry name" value="Cyt_c_oxidase_su2"/>
</dbReference>
<dbReference type="InterPro" id="IPR045187">
    <property type="entry name" value="CcO_II"/>
</dbReference>
<dbReference type="PROSITE" id="PS51007">
    <property type="entry name" value="CYTC"/>
    <property type="match status" value="1"/>
</dbReference>
<evidence type="ECO:0000256" key="18">
    <source>
        <dbReference type="PROSITE-ProRule" id="PRU00433"/>
    </source>
</evidence>
<evidence type="ECO:0000256" key="2">
    <source>
        <dbReference type="ARBA" id="ARBA00007866"/>
    </source>
</evidence>
<keyword evidence="10" id="KW-0249">Electron transport</keyword>
<dbReference type="GO" id="GO:0004129">
    <property type="term" value="F:cytochrome-c oxidase activity"/>
    <property type="evidence" value="ECO:0007669"/>
    <property type="project" value="UniProtKB-EC"/>
</dbReference>
<dbReference type="PROSITE" id="PS00078">
    <property type="entry name" value="COX2"/>
    <property type="match status" value="1"/>
</dbReference>
<dbReference type="AlphaFoldDB" id="A0A1H8D7B6"/>
<evidence type="ECO:0000259" key="21">
    <source>
        <dbReference type="PROSITE" id="PS51007"/>
    </source>
</evidence>
<gene>
    <name evidence="22" type="ORF">SAMN05216404_102187</name>
</gene>
<dbReference type="GO" id="GO:0016491">
    <property type="term" value="F:oxidoreductase activity"/>
    <property type="evidence" value="ECO:0007669"/>
    <property type="project" value="InterPro"/>
</dbReference>
<name>A0A1H8D7B6_9PROT</name>
<evidence type="ECO:0000256" key="16">
    <source>
        <dbReference type="ARBA" id="ARBA00031399"/>
    </source>
</evidence>
<feature type="transmembrane region" description="Helical" evidence="19">
    <location>
        <begin position="44"/>
        <end position="64"/>
    </location>
</feature>
<feature type="domain" description="Cytochrome c" evidence="21">
    <location>
        <begin position="331"/>
        <end position="421"/>
    </location>
</feature>
<dbReference type="SUPFAM" id="SSF46626">
    <property type="entry name" value="Cytochrome c"/>
    <property type="match status" value="1"/>
</dbReference>
<dbReference type="CDD" id="cd04213">
    <property type="entry name" value="CuRO_CcO_Caa3_II"/>
    <property type="match status" value="1"/>
</dbReference>
<keyword evidence="13" id="KW-0186">Copper</keyword>
<dbReference type="PANTHER" id="PTHR22888:SF9">
    <property type="entry name" value="CYTOCHROME C OXIDASE SUBUNIT 2"/>
    <property type="match status" value="1"/>
</dbReference>
<dbReference type="PROSITE" id="PS50857">
    <property type="entry name" value="COX2_CUA"/>
    <property type="match status" value="1"/>
</dbReference>
<feature type="domain" description="Cytochrome oxidase subunit II copper A binding" evidence="20">
    <location>
        <begin position="205"/>
        <end position="321"/>
    </location>
</feature>
<protein>
    <recommendedName>
        <fullName evidence="3">cytochrome-c oxidase</fullName>
        <ecNumber evidence="3">7.1.1.9</ecNumber>
    </recommendedName>
    <alternativeName>
        <fullName evidence="16">Cytochrome aa3 subunit 2</fullName>
    </alternativeName>
</protein>
<comment type="subcellular location">
    <subcellularLocation>
        <location evidence="1">Membrane</location>
        <topology evidence="1">Multi-pass membrane protein</topology>
    </subcellularLocation>
</comment>
<dbReference type="Gene3D" id="1.10.287.90">
    <property type="match status" value="1"/>
</dbReference>
<dbReference type="EC" id="7.1.1.9" evidence="3"/>
<evidence type="ECO:0000256" key="8">
    <source>
        <dbReference type="ARBA" id="ARBA00022723"/>
    </source>
</evidence>
<dbReference type="InterPro" id="IPR008972">
    <property type="entry name" value="Cupredoxin"/>
</dbReference>
<dbReference type="GO" id="GO:0005507">
    <property type="term" value="F:copper ion binding"/>
    <property type="evidence" value="ECO:0007669"/>
    <property type="project" value="InterPro"/>
</dbReference>
<dbReference type="GO" id="GO:0020037">
    <property type="term" value="F:heme binding"/>
    <property type="evidence" value="ECO:0007669"/>
    <property type="project" value="InterPro"/>
</dbReference>
<dbReference type="InterPro" id="IPR001505">
    <property type="entry name" value="Copper_CuA"/>
</dbReference>
<evidence type="ECO:0000256" key="6">
    <source>
        <dbReference type="ARBA" id="ARBA00022660"/>
    </source>
</evidence>
<evidence type="ECO:0000256" key="3">
    <source>
        <dbReference type="ARBA" id="ARBA00012949"/>
    </source>
</evidence>
<keyword evidence="4" id="KW-0813">Transport</keyword>
<dbReference type="InterPro" id="IPR036909">
    <property type="entry name" value="Cyt_c-like_dom_sf"/>
</dbReference>
<evidence type="ECO:0000256" key="5">
    <source>
        <dbReference type="ARBA" id="ARBA00022617"/>
    </source>
</evidence>
<proteinExistence type="inferred from homology"/>
<comment type="catalytic activity">
    <reaction evidence="17">
        <text>4 Fe(II)-[cytochrome c] + O2 + 8 H(+)(in) = 4 Fe(III)-[cytochrome c] + 2 H2O + 4 H(+)(out)</text>
        <dbReference type="Rhea" id="RHEA:11436"/>
        <dbReference type="Rhea" id="RHEA-COMP:10350"/>
        <dbReference type="Rhea" id="RHEA-COMP:14399"/>
        <dbReference type="ChEBI" id="CHEBI:15377"/>
        <dbReference type="ChEBI" id="CHEBI:15378"/>
        <dbReference type="ChEBI" id="CHEBI:15379"/>
        <dbReference type="ChEBI" id="CHEBI:29033"/>
        <dbReference type="ChEBI" id="CHEBI:29034"/>
        <dbReference type="EC" id="7.1.1.9"/>
    </reaction>
</comment>
<keyword evidence="11 19" id="KW-1133">Transmembrane helix</keyword>
<dbReference type="SUPFAM" id="SSF49503">
    <property type="entry name" value="Cupredoxins"/>
    <property type="match status" value="1"/>
</dbReference>
<evidence type="ECO:0000259" key="20">
    <source>
        <dbReference type="PROSITE" id="PS50857"/>
    </source>
</evidence>
<dbReference type="Pfam" id="PF00034">
    <property type="entry name" value="Cytochrom_C"/>
    <property type="match status" value="1"/>
</dbReference>
<organism evidence="22 23">
    <name type="scientific">Nitrosospira multiformis</name>
    <dbReference type="NCBI Taxonomy" id="1231"/>
    <lineage>
        <taxon>Bacteria</taxon>
        <taxon>Pseudomonadati</taxon>
        <taxon>Pseudomonadota</taxon>
        <taxon>Betaproteobacteria</taxon>
        <taxon>Nitrosomonadales</taxon>
        <taxon>Nitrosomonadaceae</taxon>
        <taxon>Nitrosospira</taxon>
    </lineage>
</organism>
<evidence type="ECO:0000256" key="9">
    <source>
        <dbReference type="ARBA" id="ARBA00022967"/>
    </source>
</evidence>
<dbReference type="InterPro" id="IPR036257">
    <property type="entry name" value="Cyt_c_oxidase_su2_TM_sf"/>
</dbReference>
<dbReference type="Gene3D" id="2.60.40.420">
    <property type="entry name" value="Cupredoxins - blue copper proteins"/>
    <property type="match status" value="1"/>
</dbReference>